<dbReference type="Proteomes" id="UP000824261">
    <property type="component" value="Unassembled WGS sequence"/>
</dbReference>
<evidence type="ECO:0000259" key="1">
    <source>
        <dbReference type="Pfam" id="PF13529"/>
    </source>
</evidence>
<organism evidence="2 3">
    <name type="scientific">Candidatus Aveggerthella stercoripullorum</name>
    <dbReference type="NCBI Taxonomy" id="2840688"/>
    <lineage>
        <taxon>Bacteria</taxon>
        <taxon>Bacillati</taxon>
        <taxon>Actinomycetota</taxon>
        <taxon>Coriobacteriia</taxon>
        <taxon>Eggerthellales</taxon>
        <taxon>Eggerthellaceae</taxon>
        <taxon>Eggerthellaceae incertae sedis</taxon>
        <taxon>Candidatus Aveggerthella</taxon>
    </lineage>
</organism>
<dbReference type="Pfam" id="PF13529">
    <property type="entry name" value="Peptidase_C39_2"/>
    <property type="match status" value="1"/>
</dbReference>
<dbReference type="Gene3D" id="3.90.70.10">
    <property type="entry name" value="Cysteine proteinases"/>
    <property type="match status" value="1"/>
</dbReference>
<feature type="domain" description="Peptidase C39-like" evidence="1">
    <location>
        <begin position="26"/>
        <end position="138"/>
    </location>
</feature>
<dbReference type="InterPro" id="IPR039564">
    <property type="entry name" value="Peptidase_C39-like"/>
</dbReference>
<evidence type="ECO:0000313" key="2">
    <source>
        <dbReference type="EMBL" id="HIR02178.1"/>
    </source>
</evidence>
<protein>
    <submittedName>
        <fullName evidence="2">C39 family peptidase</fullName>
    </submittedName>
</protein>
<reference evidence="2" key="2">
    <citation type="journal article" date="2021" name="PeerJ">
        <title>Extensive microbial diversity within the chicken gut microbiome revealed by metagenomics and culture.</title>
        <authorList>
            <person name="Gilroy R."/>
            <person name="Ravi A."/>
            <person name="Getino M."/>
            <person name="Pursley I."/>
            <person name="Horton D.L."/>
            <person name="Alikhan N.F."/>
            <person name="Baker D."/>
            <person name="Gharbi K."/>
            <person name="Hall N."/>
            <person name="Watson M."/>
            <person name="Adriaenssens E.M."/>
            <person name="Foster-Nyarko E."/>
            <person name="Jarju S."/>
            <person name="Secka A."/>
            <person name="Antonio M."/>
            <person name="Oren A."/>
            <person name="Chaudhuri R.R."/>
            <person name="La Ragione R."/>
            <person name="Hildebrand F."/>
            <person name="Pallen M.J."/>
        </authorList>
    </citation>
    <scope>NUCLEOTIDE SEQUENCE</scope>
    <source>
        <strain evidence="2">ChiGjej1B1-2707</strain>
    </source>
</reference>
<reference evidence="2" key="1">
    <citation type="submission" date="2020-10" db="EMBL/GenBank/DDBJ databases">
        <authorList>
            <person name="Gilroy R."/>
        </authorList>
    </citation>
    <scope>NUCLEOTIDE SEQUENCE</scope>
    <source>
        <strain evidence="2">ChiGjej1B1-2707</strain>
    </source>
</reference>
<dbReference type="EMBL" id="DVGB01000095">
    <property type="protein sequence ID" value="HIR02178.1"/>
    <property type="molecule type" value="Genomic_DNA"/>
</dbReference>
<proteinExistence type="predicted"/>
<name>A0A9D1D3S3_9ACTN</name>
<accession>A0A9D1D3S3</accession>
<sequence>MRNLFPHRRATSPWFDADPHDIARDHVPYTALDGNYATAYSGSPYGDGEGLPPAIVCAGNSYLESSGSPFRFFDATNTPFEDLLALADRGLPVLVWTTMGMADPGFAAPLPSYTFYPLEHCVVLQGSGPDGTVRLMDPQAGSLTVDASQFSHLYEQCGSMAVTLGCSHERS</sequence>
<comment type="caution">
    <text evidence="2">The sequence shown here is derived from an EMBL/GenBank/DDBJ whole genome shotgun (WGS) entry which is preliminary data.</text>
</comment>
<dbReference type="AlphaFoldDB" id="A0A9D1D3S3"/>
<evidence type="ECO:0000313" key="3">
    <source>
        <dbReference type="Proteomes" id="UP000824261"/>
    </source>
</evidence>
<gene>
    <name evidence="2" type="ORF">IAA69_07965</name>
</gene>